<keyword evidence="2" id="KW-0812">Transmembrane</keyword>
<evidence type="ECO:0000313" key="7">
    <source>
        <dbReference type="Proteomes" id="UP001372338"/>
    </source>
</evidence>
<dbReference type="Gene3D" id="3.60.40.10">
    <property type="entry name" value="PPM-type phosphatase domain"/>
    <property type="match status" value="1"/>
</dbReference>
<accession>A0AAN9G096</accession>
<organism evidence="6 7">
    <name type="scientific">Crotalaria pallida</name>
    <name type="common">Smooth rattlebox</name>
    <name type="synonym">Crotalaria striata</name>
    <dbReference type="NCBI Taxonomy" id="3830"/>
    <lineage>
        <taxon>Eukaryota</taxon>
        <taxon>Viridiplantae</taxon>
        <taxon>Streptophyta</taxon>
        <taxon>Embryophyta</taxon>
        <taxon>Tracheophyta</taxon>
        <taxon>Spermatophyta</taxon>
        <taxon>Magnoliopsida</taxon>
        <taxon>eudicotyledons</taxon>
        <taxon>Gunneridae</taxon>
        <taxon>Pentapetalae</taxon>
        <taxon>rosids</taxon>
        <taxon>fabids</taxon>
        <taxon>Fabales</taxon>
        <taxon>Fabaceae</taxon>
        <taxon>Papilionoideae</taxon>
        <taxon>50 kb inversion clade</taxon>
        <taxon>genistoids sensu lato</taxon>
        <taxon>core genistoids</taxon>
        <taxon>Crotalarieae</taxon>
        <taxon>Crotalaria</taxon>
    </lineage>
</organism>
<evidence type="ECO:0000313" key="6">
    <source>
        <dbReference type="EMBL" id="KAK7282153.1"/>
    </source>
</evidence>
<dbReference type="EMBL" id="JAYWIO010000002">
    <property type="protein sequence ID" value="KAK7282153.1"/>
    <property type="molecule type" value="Genomic_DNA"/>
</dbReference>
<reference evidence="6 7" key="1">
    <citation type="submission" date="2024-01" db="EMBL/GenBank/DDBJ databases">
        <title>The genomes of 5 underutilized Papilionoideae crops provide insights into root nodulation and disease resistanc.</title>
        <authorList>
            <person name="Yuan L."/>
        </authorList>
    </citation>
    <scope>NUCLEOTIDE SEQUENCE [LARGE SCALE GENOMIC DNA]</scope>
    <source>
        <strain evidence="6">ZHUSHIDOU_FW_LH</strain>
        <tissue evidence="6">Leaf</tissue>
    </source>
</reference>
<dbReference type="Proteomes" id="UP001372338">
    <property type="component" value="Unassembled WGS sequence"/>
</dbReference>
<evidence type="ECO:0000256" key="4">
    <source>
        <dbReference type="ARBA" id="ARBA00023136"/>
    </source>
</evidence>
<dbReference type="GO" id="GO:0016020">
    <property type="term" value="C:membrane"/>
    <property type="evidence" value="ECO:0007669"/>
    <property type="project" value="UniProtKB-SubCell"/>
</dbReference>
<dbReference type="InterPro" id="IPR011547">
    <property type="entry name" value="SLC26A/SulP_dom"/>
</dbReference>
<dbReference type="SUPFAM" id="SSF81606">
    <property type="entry name" value="PP2C-like"/>
    <property type="match status" value="1"/>
</dbReference>
<keyword evidence="4" id="KW-0472">Membrane</keyword>
<comment type="caution">
    <text evidence="6">The sequence shown here is derived from an EMBL/GenBank/DDBJ whole genome shotgun (WGS) entry which is preliminary data.</text>
</comment>
<dbReference type="AlphaFoldDB" id="A0AAN9G096"/>
<evidence type="ECO:0000256" key="1">
    <source>
        <dbReference type="ARBA" id="ARBA00004141"/>
    </source>
</evidence>
<keyword evidence="7" id="KW-1185">Reference proteome</keyword>
<protein>
    <recommendedName>
        <fullName evidence="5">SLC26A/SulP transporter domain-containing protein</fullName>
    </recommendedName>
</protein>
<feature type="domain" description="SLC26A/SulP transporter" evidence="5">
    <location>
        <begin position="1"/>
        <end position="41"/>
    </location>
</feature>
<evidence type="ECO:0000256" key="3">
    <source>
        <dbReference type="ARBA" id="ARBA00022989"/>
    </source>
</evidence>
<dbReference type="Pfam" id="PF00916">
    <property type="entry name" value="Sulfate_transp"/>
    <property type="match status" value="1"/>
</dbReference>
<comment type="subcellular location">
    <subcellularLocation>
        <location evidence="1">Membrane</location>
        <topology evidence="1">Multi-pass membrane protein</topology>
    </subcellularLocation>
</comment>
<name>A0AAN9G096_CROPI</name>
<evidence type="ECO:0000259" key="5">
    <source>
        <dbReference type="Pfam" id="PF00916"/>
    </source>
</evidence>
<proteinExistence type="predicted"/>
<gene>
    <name evidence="6" type="ORF">RIF29_10733</name>
</gene>
<keyword evidence="3" id="KW-1133">Transmembrane helix</keyword>
<sequence length="129" mass="13779">MGGAAITIALQQLKGFLGIKKFTKKTDVISVMQSVFTKLSTGGGRLVICSDGVWDALSAEVALDSCRGMSAEAATPHIAKGLRDDTTCIVVDILPQEKPPPTNASQLKKPGKGMLKYMFRKKSSESSYN</sequence>
<dbReference type="InterPro" id="IPR036457">
    <property type="entry name" value="PPM-type-like_dom_sf"/>
</dbReference>
<evidence type="ECO:0000256" key="2">
    <source>
        <dbReference type="ARBA" id="ARBA00022692"/>
    </source>
</evidence>